<keyword evidence="5" id="KW-1185">Reference proteome</keyword>
<evidence type="ECO:0000313" key="4">
    <source>
        <dbReference type="Proteomes" id="UP000295132"/>
    </source>
</evidence>
<comment type="caution">
    <text evidence="3">The sequence shown here is derived from an EMBL/GenBank/DDBJ whole genome shotgun (WGS) entry which is preliminary data.</text>
</comment>
<accession>A0A4R5VSZ0</accession>
<sequence length="71" mass="8147">MRKDRLFENEAEEANREMNEGFKDYGARSSASVNSEAEEANQKIQELFYGKEKGINSLPFHVDVNNPPIKK</sequence>
<evidence type="ECO:0000256" key="1">
    <source>
        <dbReference type="SAM" id="MobiDB-lite"/>
    </source>
</evidence>
<reference evidence="2" key="2">
    <citation type="submission" date="2023-08" db="EMBL/GenBank/DDBJ databases">
        <title>Nitrogen cycling bacteria in agricultural field soils.</title>
        <authorList>
            <person name="Jang J."/>
        </authorList>
    </citation>
    <scope>NUCLEOTIDE SEQUENCE</scope>
    <source>
        <strain evidence="2">PS3-36</strain>
    </source>
</reference>
<dbReference type="Proteomes" id="UP000295132">
    <property type="component" value="Unassembled WGS sequence"/>
</dbReference>
<name>A0A4R5VSZ0_9BACI</name>
<dbReference type="Proteomes" id="UP001178888">
    <property type="component" value="Unassembled WGS sequence"/>
</dbReference>
<dbReference type="AlphaFoldDB" id="A0A4R5VSZ0"/>
<evidence type="ECO:0000313" key="5">
    <source>
        <dbReference type="Proteomes" id="UP001178888"/>
    </source>
</evidence>
<feature type="compositionally biased region" description="Basic and acidic residues" evidence="1">
    <location>
        <begin position="1"/>
        <end position="26"/>
    </location>
</feature>
<gene>
    <name evidence="3" type="ORF">E2K98_12515</name>
    <name evidence="2" type="ORF">RCG21_25550</name>
</gene>
<evidence type="ECO:0000313" key="2">
    <source>
        <dbReference type="EMBL" id="MDQ6599665.1"/>
    </source>
</evidence>
<feature type="region of interest" description="Disordered" evidence="1">
    <location>
        <begin position="1"/>
        <end position="38"/>
    </location>
</feature>
<dbReference type="EMBL" id="JAVGVR010000001">
    <property type="protein sequence ID" value="MDQ6599665.1"/>
    <property type="molecule type" value="Genomic_DNA"/>
</dbReference>
<evidence type="ECO:0000313" key="3">
    <source>
        <dbReference type="EMBL" id="TDK61707.1"/>
    </source>
</evidence>
<reference evidence="3 4" key="1">
    <citation type="submission" date="2019-03" db="EMBL/GenBank/DDBJ databases">
        <title>Bacillus niacini sp. nov. a Nicotinate-Metabolizing Mesophile Isolated from Soil.</title>
        <authorList>
            <person name="Zhang G."/>
        </authorList>
    </citation>
    <scope>NUCLEOTIDE SEQUENCE [LARGE SCALE GENOMIC DNA]</scope>
    <source>
        <strain evidence="3 4">WN066</strain>
    </source>
</reference>
<protein>
    <submittedName>
        <fullName evidence="3">Uncharacterized protein</fullName>
    </submittedName>
</protein>
<dbReference type="RefSeq" id="WP_133334537.1">
    <property type="nucleotide sequence ID" value="NZ_JAVGVR010000001.1"/>
</dbReference>
<organism evidence="3 4">
    <name type="scientific">Bacillus salipaludis</name>
    <dbReference type="NCBI Taxonomy" id="2547811"/>
    <lineage>
        <taxon>Bacteria</taxon>
        <taxon>Bacillati</taxon>
        <taxon>Bacillota</taxon>
        <taxon>Bacilli</taxon>
        <taxon>Bacillales</taxon>
        <taxon>Bacillaceae</taxon>
        <taxon>Bacillus</taxon>
    </lineage>
</organism>
<dbReference type="EMBL" id="SMYO01000005">
    <property type="protein sequence ID" value="TDK61707.1"/>
    <property type="molecule type" value="Genomic_DNA"/>
</dbReference>
<proteinExistence type="predicted"/>